<feature type="domain" description="NAD-dependent epimerase/dehydratase" evidence="2">
    <location>
        <begin position="5"/>
        <end position="113"/>
    </location>
</feature>
<dbReference type="PANTHER" id="PTHR14097">
    <property type="entry name" value="OXIDOREDUCTASE HTATIP2"/>
    <property type="match status" value="1"/>
</dbReference>
<gene>
    <name evidence="3" type="ORF">E0486_16285</name>
</gene>
<evidence type="ECO:0000313" key="4">
    <source>
        <dbReference type="Proteomes" id="UP000295164"/>
    </source>
</evidence>
<reference evidence="3 4" key="1">
    <citation type="submission" date="2019-03" db="EMBL/GenBank/DDBJ databases">
        <authorList>
            <person name="Kim M.K.M."/>
        </authorList>
    </citation>
    <scope>NUCLEOTIDE SEQUENCE [LARGE SCALE GENOMIC DNA]</scope>
    <source>
        <strain evidence="3 4">17J68-15</strain>
    </source>
</reference>
<dbReference type="Pfam" id="PF01370">
    <property type="entry name" value="Epimerase"/>
    <property type="match status" value="1"/>
</dbReference>
<dbReference type="GO" id="GO:0016020">
    <property type="term" value="C:membrane"/>
    <property type="evidence" value="ECO:0007669"/>
    <property type="project" value="UniProtKB-SubCell"/>
</dbReference>
<dbReference type="RefSeq" id="WP_131853719.1">
    <property type="nucleotide sequence ID" value="NZ_SKFH01000040.1"/>
</dbReference>
<sequence>MALRILLTGASGMVGEGVLLALLERPEVQSVTYLGRRTSGHRHPKLTEVLTPDLAQLNDVRDRLQGFDACFFCAGISSIGMSEADFTRSTYDLTLSVAHTLLGLNPHLVFTYVSGAGTDSSENGRLMWARVKGRTENALSALPFRGVYHFRPGFMKTVPGQIHANRYYKYFRWLYPVLMRLAPNTVCTLDEVARAMLQCVAAGYPKRILEVKDIRQAARAEENW</sequence>
<evidence type="ECO:0000256" key="1">
    <source>
        <dbReference type="ARBA" id="ARBA00004370"/>
    </source>
</evidence>
<comment type="subcellular location">
    <subcellularLocation>
        <location evidence="1">Membrane</location>
    </subcellularLocation>
</comment>
<name>A0A4R4DV78_9BACT</name>
<dbReference type="SUPFAM" id="SSF51735">
    <property type="entry name" value="NAD(P)-binding Rossmann-fold domains"/>
    <property type="match status" value="1"/>
</dbReference>
<dbReference type="Proteomes" id="UP000295164">
    <property type="component" value="Unassembled WGS sequence"/>
</dbReference>
<accession>A0A4R4DV78</accession>
<organism evidence="3 4">
    <name type="scientific">Flaviaesturariibacter aridisoli</name>
    <dbReference type="NCBI Taxonomy" id="2545761"/>
    <lineage>
        <taxon>Bacteria</taxon>
        <taxon>Pseudomonadati</taxon>
        <taxon>Bacteroidota</taxon>
        <taxon>Chitinophagia</taxon>
        <taxon>Chitinophagales</taxon>
        <taxon>Chitinophagaceae</taxon>
        <taxon>Flaviaestuariibacter</taxon>
    </lineage>
</organism>
<evidence type="ECO:0000313" key="3">
    <source>
        <dbReference type="EMBL" id="TCZ67045.1"/>
    </source>
</evidence>
<keyword evidence="4" id="KW-1185">Reference proteome</keyword>
<dbReference type="InterPro" id="IPR036291">
    <property type="entry name" value="NAD(P)-bd_dom_sf"/>
</dbReference>
<dbReference type="Gene3D" id="3.40.50.720">
    <property type="entry name" value="NAD(P)-binding Rossmann-like Domain"/>
    <property type="match status" value="1"/>
</dbReference>
<dbReference type="AlphaFoldDB" id="A0A4R4DV78"/>
<dbReference type="PANTHER" id="PTHR14097:SF8">
    <property type="entry name" value="NAD(P)-BINDING DOMAIN-CONTAINING PROTEIN"/>
    <property type="match status" value="1"/>
</dbReference>
<evidence type="ECO:0000259" key="2">
    <source>
        <dbReference type="Pfam" id="PF01370"/>
    </source>
</evidence>
<proteinExistence type="predicted"/>
<protein>
    <submittedName>
        <fullName evidence="3">NAD-dependent epimerase/dehydratase family protein</fullName>
    </submittedName>
</protein>
<dbReference type="InterPro" id="IPR001509">
    <property type="entry name" value="Epimerase_deHydtase"/>
</dbReference>
<dbReference type="OrthoDB" id="9798632at2"/>
<dbReference type="EMBL" id="SKFH01000040">
    <property type="protein sequence ID" value="TCZ67045.1"/>
    <property type="molecule type" value="Genomic_DNA"/>
</dbReference>
<comment type="caution">
    <text evidence="3">The sequence shown here is derived from an EMBL/GenBank/DDBJ whole genome shotgun (WGS) entry which is preliminary data.</text>
</comment>